<evidence type="ECO:0000256" key="18">
    <source>
        <dbReference type="ARBA" id="ARBA00023316"/>
    </source>
</evidence>
<comment type="subcellular location">
    <subcellularLocation>
        <location evidence="3">Cell membrane</location>
        <topology evidence="3">Lipid-anchor</topology>
        <topology evidence="3">GPI-anchor</topology>
    </subcellularLocation>
    <subcellularLocation>
        <location evidence="2">Secreted</location>
        <location evidence="2">Cell wall</location>
    </subcellularLocation>
</comment>
<dbReference type="InParanoid" id="A0A165GME0"/>
<dbReference type="SUPFAM" id="SSF88713">
    <property type="entry name" value="Glycoside hydrolase/deacetylase"/>
    <property type="match status" value="1"/>
</dbReference>
<feature type="compositionally biased region" description="Low complexity" evidence="22">
    <location>
        <begin position="24"/>
        <end position="45"/>
    </location>
</feature>
<evidence type="ECO:0000256" key="2">
    <source>
        <dbReference type="ARBA" id="ARBA00004191"/>
    </source>
</evidence>
<feature type="region of interest" description="Disordered" evidence="22">
    <location>
        <begin position="21"/>
        <end position="57"/>
    </location>
</feature>
<dbReference type="STRING" id="1353952.A0A165GME0"/>
<sequence>MLALALLLLPLAALARVHHPARQASTTPTDSSSAPAPSDTGAPSTTAPPPPASTLVDTITPTLISTNPTAEPLSNIIASPSSDTTYAVFTSYAPGATPPISGAPPLPTGEIIPANWPQLDVVPPTDSPQVQQWLQELNGYSIPNLTVTVPGGCATNPDIIGDTSRCWWTCGECTRDTDITTCPDKMTWGLSYDDGPSPYTPALLNYMAQNSLLATFFIVGSRAISRPQILQDEYMIGHQICVHTWSHPYLTTLSTEQIVAELGWTREAMRFILGVSPNCMRPPYGDIDDRVRAISMAMGMNPVIWTSYMGSDFDTNDWHIPGGEVTANDVLGTFEQVLYQDAPALNSGFIVLEHDLYQQTVDLAVGYVLPNALASGKFNMMPIIECLHKPLSDGYVETNNNQTNPPGAGATTFPATASGATLGGSSSASGPSSSGAAGSGTGSKSAAEGRWAVQGLAVLGSVLAGAVGLTLL</sequence>
<keyword evidence="6" id="KW-0134">Cell wall</keyword>
<evidence type="ECO:0000256" key="19">
    <source>
        <dbReference type="ARBA" id="ARBA00023326"/>
    </source>
</evidence>
<evidence type="ECO:0000259" key="24">
    <source>
        <dbReference type="PROSITE" id="PS51677"/>
    </source>
</evidence>
<name>A0A165GME0_9BASI</name>
<dbReference type="Gene3D" id="3.20.20.370">
    <property type="entry name" value="Glycoside hydrolase/deacetylase"/>
    <property type="match status" value="1"/>
</dbReference>
<feature type="region of interest" description="Disordered" evidence="22">
    <location>
        <begin position="397"/>
        <end position="444"/>
    </location>
</feature>
<dbReference type="InterPro" id="IPR050248">
    <property type="entry name" value="Polysacc_deacetylase_ArnD"/>
</dbReference>
<dbReference type="GO" id="GO:0000272">
    <property type="term" value="P:polysaccharide catabolic process"/>
    <property type="evidence" value="ECO:0007669"/>
    <property type="project" value="UniProtKB-KW"/>
</dbReference>
<reference evidence="25 26" key="1">
    <citation type="journal article" date="2016" name="Mol. Biol. Evol.">
        <title>Comparative Genomics of Early-Diverging Mushroom-Forming Fungi Provides Insights into the Origins of Lignocellulose Decay Capabilities.</title>
        <authorList>
            <person name="Nagy L.G."/>
            <person name="Riley R."/>
            <person name="Tritt A."/>
            <person name="Adam C."/>
            <person name="Daum C."/>
            <person name="Floudas D."/>
            <person name="Sun H."/>
            <person name="Yadav J.S."/>
            <person name="Pangilinan J."/>
            <person name="Larsson K.H."/>
            <person name="Matsuura K."/>
            <person name="Barry K."/>
            <person name="Labutti K."/>
            <person name="Kuo R."/>
            <person name="Ohm R.A."/>
            <person name="Bhattacharya S.S."/>
            <person name="Shirouzu T."/>
            <person name="Yoshinaga Y."/>
            <person name="Martin F.M."/>
            <person name="Grigoriev I.V."/>
            <person name="Hibbett D.S."/>
        </authorList>
    </citation>
    <scope>NUCLEOTIDE SEQUENCE [LARGE SCALE GENOMIC DNA]</scope>
    <source>
        <strain evidence="25 26">HHB12733</strain>
    </source>
</reference>
<dbReference type="Proteomes" id="UP000076842">
    <property type="component" value="Unassembled WGS sequence"/>
</dbReference>
<comment type="cofactor">
    <cofactor evidence="1">
        <name>Co(2+)</name>
        <dbReference type="ChEBI" id="CHEBI:48828"/>
    </cofactor>
</comment>
<keyword evidence="15" id="KW-0119">Carbohydrate metabolism</keyword>
<keyword evidence="9" id="KW-0479">Metal-binding</keyword>
<keyword evidence="12" id="KW-0146">Chitin degradation</keyword>
<evidence type="ECO:0000256" key="8">
    <source>
        <dbReference type="ARBA" id="ARBA00022622"/>
    </source>
</evidence>
<evidence type="ECO:0000256" key="4">
    <source>
        <dbReference type="ARBA" id="ARBA00010973"/>
    </source>
</evidence>
<accession>A0A165GME0</accession>
<evidence type="ECO:0000256" key="12">
    <source>
        <dbReference type="ARBA" id="ARBA00023024"/>
    </source>
</evidence>
<keyword evidence="5" id="KW-1003">Cell membrane</keyword>
<evidence type="ECO:0000256" key="9">
    <source>
        <dbReference type="ARBA" id="ARBA00022723"/>
    </source>
</evidence>
<dbReference type="GO" id="GO:0006032">
    <property type="term" value="P:chitin catabolic process"/>
    <property type="evidence" value="ECO:0007669"/>
    <property type="project" value="UniProtKB-KW"/>
</dbReference>
<dbReference type="GO" id="GO:0005886">
    <property type="term" value="C:plasma membrane"/>
    <property type="evidence" value="ECO:0007669"/>
    <property type="project" value="UniProtKB-SubCell"/>
</dbReference>
<keyword evidence="14" id="KW-0325">Glycoprotein</keyword>
<keyword evidence="16" id="KW-0170">Cobalt</keyword>
<proteinExistence type="inferred from homology"/>
<dbReference type="AlphaFoldDB" id="A0A165GME0"/>
<dbReference type="InterPro" id="IPR011330">
    <property type="entry name" value="Glyco_hydro/deAcase_b/a-brl"/>
</dbReference>
<keyword evidence="8" id="KW-0336">GPI-anchor</keyword>
<evidence type="ECO:0000256" key="3">
    <source>
        <dbReference type="ARBA" id="ARBA00004609"/>
    </source>
</evidence>
<dbReference type="InterPro" id="IPR002509">
    <property type="entry name" value="NODB_dom"/>
</dbReference>
<comment type="similarity">
    <text evidence="4">Belongs to the polysaccharide deacetylase family.</text>
</comment>
<keyword evidence="19" id="KW-0624">Polysaccharide degradation</keyword>
<evidence type="ECO:0000313" key="26">
    <source>
        <dbReference type="Proteomes" id="UP000076842"/>
    </source>
</evidence>
<evidence type="ECO:0000256" key="1">
    <source>
        <dbReference type="ARBA" id="ARBA00001941"/>
    </source>
</evidence>
<evidence type="ECO:0000256" key="5">
    <source>
        <dbReference type="ARBA" id="ARBA00022475"/>
    </source>
</evidence>
<feature type="compositionally biased region" description="Low complexity" evidence="22">
    <location>
        <begin position="403"/>
        <end position="444"/>
    </location>
</feature>
<comment type="catalytic activity">
    <reaction evidence="21">
        <text>[(1-&gt;4)-N-acetyl-beta-D-glucosaminyl](n) + n H2O = chitosan + n acetate</text>
        <dbReference type="Rhea" id="RHEA:10464"/>
        <dbReference type="Rhea" id="RHEA-COMP:9593"/>
        <dbReference type="Rhea" id="RHEA-COMP:9597"/>
        <dbReference type="ChEBI" id="CHEBI:15377"/>
        <dbReference type="ChEBI" id="CHEBI:17029"/>
        <dbReference type="ChEBI" id="CHEBI:30089"/>
        <dbReference type="ChEBI" id="CHEBI:57704"/>
        <dbReference type="EC" id="3.5.1.41"/>
    </reaction>
    <physiologicalReaction direction="left-to-right" evidence="21">
        <dbReference type="Rhea" id="RHEA:10465"/>
    </physiologicalReaction>
</comment>
<organism evidence="25 26">
    <name type="scientific">Calocera cornea HHB12733</name>
    <dbReference type="NCBI Taxonomy" id="1353952"/>
    <lineage>
        <taxon>Eukaryota</taxon>
        <taxon>Fungi</taxon>
        <taxon>Dikarya</taxon>
        <taxon>Basidiomycota</taxon>
        <taxon>Agaricomycotina</taxon>
        <taxon>Dacrymycetes</taxon>
        <taxon>Dacrymycetales</taxon>
        <taxon>Dacrymycetaceae</taxon>
        <taxon>Calocera</taxon>
    </lineage>
</organism>
<evidence type="ECO:0000256" key="11">
    <source>
        <dbReference type="ARBA" id="ARBA00022801"/>
    </source>
</evidence>
<keyword evidence="11" id="KW-0378">Hydrolase</keyword>
<evidence type="ECO:0000256" key="10">
    <source>
        <dbReference type="ARBA" id="ARBA00022729"/>
    </source>
</evidence>
<evidence type="ECO:0000256" key="14">
    <source>
        <dbReference type="ARBA" id="ARBA00023180"/>
    </source>
</evidence>
<dbReference type="FunFam" id="3.20.20.370:FF:000004">
    <property type="entry name" value="Related to Chitin deacetylase"/>
    <property type="match status" value="1"/>
</dbReference>
<feature type="domain" description="NodB homology" evidence="24">
    <location>
        <begin position="186"/>
        <end position="384"/>
    </location>
</feature>
<feature type="signal peptide" evidence="23">
    <location>
        <begin position="1"/>
        <end position="15"/>
    </location>
</feature>
<protein>
    <recommendedName>
        <fullName evidence="20">chitin deacetylase</fullName>
        <ecNumber evidence="20">3.5.1.41</ecNumber>
    </recommendedName>
</protein>
<evidence type="ECO:0000256" key="17">
    <source>
        <dbReference type="ARBA" id="ARBA00023288"/>
    </source>
</evidence>
<dbReference type="EMBL" id="KV423953">
    <property type="protein sequence ID" value="KZT58249.1"/>
    <property type="molecule type" value="Genomic_DNA"/>
</dbReference>
<dbReference type="GO" id="GO:0098552">
    <property type="term" value="C:side of membrane"/>
    <property type="evidence" value="ECO:0007669"/>
    <property type="project" value="UniProtKB-KW"/>
</dbReference>
<dbReference type="GO" id="GO:0046872">
    <property type="term" value="F:metal ion binding"/>
    <property type="evidence" value="ECO:0007669"/>
    <property type="project" value="UniProtKB-KW"/>
</dbReference>
<evidence type="ECO:0000256" key="16">
    <source>
        <dbReference type="ARBA" id="ARBA00023285"/>
    </source>
</evidence>
<dbReference type="GO" id="GO:0071555">
    <property type="term" value="P:cell wall organization"/>
    <property type="evidence" value="ECO:0007669"/>
    <property type="project" value="UniProtKB-KW"/>
</dbReference>
<dbReference type="Pfam" id="PF01522">
    <property type="entry name" value="Polysacc_deac_1"/>
    <property type="match status" value="1"/>
</dbReference>
<dbReference type="GO" id="GO:0009272">
    <property type="term" value="P:fungal-type cell wall biogenesis"/>
    <property type="evidence" value="ECO:0007669"/>
    <property type="project" value="UniProtKB-ARBA"/>
</dbReference>
<evidence type="ECO:0000256" key="13">
    <source>
        <dbReference type="ARBA" id="ARBA00023136"/>
    </source>
</evidence>
<keyword evidence="13" id="KW-0472">Membrane</keyword>
<evidence type="ECO:0000256" key="22">
    <source>
        <dbReference type="SAM" id="MobiDB-lite"/>
    </source>
</evidence>
<keyword evidence="7" id="KW-0964">Secreted</keyword>
<evidence type="ECO:0000256" key="21">
    <source>
        <dbReference type="ARBA" id="ARBA00048494"/>
    </source>
</evidence>
<dbReference type="GO" id="GO:0004099">
    <property type="term" value="F:chitin deacetylase activity"/>
    <property type="evidence" value="ECO:0007669"/>
    <property type="project" value="UniProtKB-EC"/>
</dbReference>
<keyword evidence="10 23" id="KW-0732">Signal</keyword>
<dbReference type="PANTHER" id="PTHR10587:SF133">
    <property type="entry name" value="CHITIN DEACETYLASE 1-RELATED"/>
    <property type="match status" value="1"/>
</dbReference>
<keyword evidence="18" id="KW-0961">Cell wall biogenesis/degradation</keyword>
<evidence type="ECO:0000256" key="15">
    <source>
        <dbReference type="ARBA" id="ARBA00023277"/>
    </source>
</evidence>
<dbReference type="PANTHER" id="PTHR10587">
    <property type="entry name" value="GLYCOSYL TRANSFERASE-RELATED"/>
    <property type="match status" value="1"/>
</dbReference>
<evidence type="ECO:0000256" key="23">
    <source>
        <dbReference type="SAM" id="SignalP"/>
    </source>
</evidence>
<evidence type="ECO:0000256" key="7">
    <source>
        <dbReference type="ARBA" id="ARBA00022525"/>
    </source>
</evidence>
<keyword evidence="26" id="KW-1185">Reference proteome</keyword>
<dbReference type="PROSITE" id="PS51677">
    <property type="entry name" value="NODB"/>
    <property type="match status" value="1"/>
</dbReference>
<gene>
    <name evidence="25" type="ORF">CALCODRAFT_432989</name>
</gene>
<dbReference type="OrthoDB" id="407355at2759"/>
<evidence type="ECO:0000256" key="6">
    <source>
        <dbReference type="ARBA" id="ARBA00022512"/>
    </source>
</evidence>
<feature type="chain" id="PRO_5013131002" description="chitin deacetylase" evidence="23">
    <location>
        <begin position="16"/>
        <end position="472"/>
    </location>
</feature>
<evidence type="ECO:0000313" key="25">
    <source>
        <dbReference type="EMBL" id="KZT58249.1"/>
    </source>
</evidence>
<dbReference type="EC" id="3.5.1.41" evidence="20"/>
<evidence type="ECO:0000256" key="20">
    <source>
        <dbReference type="ARBA" id="ARBA00024056"/>
    </source>
</evidence>
<keyword evidence="17" id="KW-0449">Lipoprotein</keyword>